<evidence type="ECO:0000256" key="5">
    <source>
        <dbReference type="ARBA" id="ARBA00034820"/>
    </source>
</evidence>
<keyword evidence="2" id="KW-0244">Early protein</keyword>
<evidence type="ECO:0000256" key="1">
    <source>
        <dbReference type="ARBA" id="ARBA00004307"/>
    </source>
</evidence>
<accession>A0A0R8HSF2</accession>
<evidence type="ECO:0000256" key="3">
    <source>
        <dbReference type="ARBA" id="ARBA00022562"/>
    </source>
</evidence>
<gene>
    <name evidence="7" type="primary">ORFV016</name>
</gene>
<sequence>MIRIGGGRMEVEVDENATRAARGAMLLSTSFMESMVDIVRQEELARQFCYKNGMTPCVSVRMTGRIDASNIGEDTWELARSHDVRHVVLFKASVVDWHVEELFVGLSEKLGGLDALYFVADGFYVDASPVRFKPVDGMETMLRCVLRDVMEDVGGGVLHPREPSAASQCLMDRYMMPFGCLLAMQAHLAQRPGRAPTPPARRASPRPGARRSPLHGYADSAMYRQALADARRAGNQLRRRRARDEVLSLCRNLDNMRVDD</sequence>
<proteinExistence type="inferred from homology"/>
<organismHost>
    <name type="scientific">Ovis aries</name>
    <name type="common">Sheep</name>
    <dbReference type="NCBI Taxonomy" id="9940"/>
</organismHost>
<dbReference type="InterPro" id="IPR006798">
    <property type="entry name" value="Poxvirus_F16"/>
</dbReference>
<name>A0A0R8HSF2_ORFV</name>
<dbReference type="Pfam" id="PF04708">
    <property type="entry name" value="Pox_F16"/>
    <property type="match status" value="1"/>
</dbReference>
<evidence type="ECO:0000256" key="2">
    <source>
        <dbReference type="ARBA" id="ARBA00022518"/>
    </source>
</evidence>
<evidence type="ECO:0000256" key="4">
    <source>
        <dbReference type="ARBA" id="ARBA00034705"/>
    </source>
</evidence>
<protein>
    <recommendedName>
        <fullName evidence="5">Protein OPG061</fullName>
    </recommendedName>
</protein>
<organismHost>
    <name type="scientific">Capra hircus</name>
    <name type="common">Goat</name>
    <dbReference type="NCBI Taxonomy" id="9925"/>
</organismHost>
<organismHost>
    <name type="scientific">Homo sapiens</name>
    <name type="common">Human</name>
    <dbReference type="NCBI Taxonomy" id="9606"/>
</organismHost>
<comment type="subcellular location">
    <subcellularLocation>
        <location evidence="1">Host nucleus</location>
        <location evidence="1">Host nucleolus</location>
    </subcellularLocation>
</comment>
<reference evidence="7 8" key="1">
    <citation type="journal article" date="2015" name="Front. Microbiol.">
        <title>Genome analysis of orf virus isolates from goats in the Fujian Province of southern China.</title>
        <authorList>
            <person name="Chi X."/>
            <person name="Zeng X."/>
            <person name="Li W."/>
            <person name="Hao W."/>
            <person name="Li M."/>
            <person name="Huang X."/>
            <person name="Huang Y."/>
            <person name="Rock D.L."/>
            <person name="Luo S."/>
            <person name="Wang S."/>
        </authorList>
    </citation>
    <scope>NUCLEOTIDE SEQUENCE [LARGE SCALE GENOMIC DNA]</scope>
    <source>
        <strain evidence="7">SJ1</strain>
    </source>
</reference>
<organism evidence="7 8">
    <name type="scientific">Orf virus</name>
    <name type="common">ORFV</name>
    <dbReference type="NCBI Taxonomy" id="10258"/>
    <lineage>
        <taxon>Viruses</taxon>
        <taxon>Varidnaviria</taxon>
        <taxon>Bamfordvirae</taxon>
        <taxon>Nucleocytoviricota</taxon>
        <taxon>Pokkesviricetes</taxon>
        <taxon>Chitovirales</taxon>
        <taxon>Poxviridae</taxon>
        <taxon>Chordopoxvirinae</taxon>
        <taxon>Parapoxvirus</taxon>
        <taxon>Parapoxvirus orf</taxon>
    </lineage>
</organism>
<evidence type="ECO:0000256" key="6">
    <source>
        <dbReference type="SAM" id="MobiDB-lite"/>
    </source>
</evidence>
<dbReference type="EMBL" id="KP010356">
    <property type="protein sequence ID" value="AKU76893.1"/>
    <property type="molecule type" value="Genomic_DNA"/>
</dbReference>
<evidence type="ECO:0000313" key="8">
    <source>
        <dbReference type="Proteomes" id="UP000143616"/>
    </source>
</evidence>
<dbReference type="Proteomes" id="UP000143616">
    <property type="component" value="Segment"/>
</dbReference>
<dbReference type="GO" id="GO:0044196">
    <property type="term" value="C:host cell nucleolus"/>
    <property type="evidence" value="ECO:0007669"/>
    <property type="project" value="UniProtKB-SubCell"/>
</dbReference>
<comment type="similarity">
    <text evidence="4">Belongs to the orthopoxvirus OPG058 family.</text>
</comment>
<feature type="region of interest" description="Disordered" evidence="6">
    <location>
        <begin position="191"/>
        <end position="215"/>
    </location>
</feature>
<keyword evidence="3" id="KW-1048">Host nucleus</keyword>
<evidence type="ECO:0000313" key="7">
    <source>
        <dbReference type="EMBL" id="AKU76893.1"/>
    </source>
</evidence>